<gene>
    <name evidence="1" type="ORF">ACFP1K_21115</name>
</gene>
<dbReference type="RefSeq" id="WP_380755922.1">
    <property type="nucleotide sequence ID" value="NZ_JBHSRF010000031.1"/>
</dbReference>
<organism evidence="1 2">
    <name type="scientific">Sphaerisporangium aureirubrum</name>
    <dbReference type="NCBI Taxonomy" id="1544736"/>
    <lineage>
        <taxon>Bacteria</taxon>
        <taxon>Bacillati</taxon>
        <taxon>Actinomycetota</taxon>
        <taxon>Actinomycetes</taxon>
        <taxon>Streptosporangiales</taxon>
        <taxon>Streptosporangiaceae</taxon>
        <taxon>Sphaerisporangium</taxon>
    </lineage>
</organism>
<proteinExistence type="predicted"/>
<sequence>MLSALARGLPAVLRAHRLVAPGTPLRRHRRLIARHWTYPPRRMGRPATDPAVVALIQRLARENPRWGYERIVANCGIWATKSAVRRSAES</sequence>
<keyword evidence="2" id="KW-1185">Reference proteome</keyword>
<comment type="caution">
    <text evidence="1">The sequence shown here is derived from an EMBL/GenBank/DDBJ whole genome shotgun (WGS) entry which is preliminary data.</text>
</comment>
<name>A0ABW1NN78_9ACTN</name>
<evidence type="ECO:0008006" key="3">
    <source>
        <dbReference type="Google" id="ProtNLM"/>
    </source>
</evidence>
<reference evidence="2" key="1">
    <citation type="journal article" date="2019" name="Int. J. Syst. Evol. Microbiol.">
        <title>The Global Catalogue of Microorganisms (GCM) 10K type strain sequencing project: providing services to taxonomists for standard genome sequencing and annotation.</title>
        <authorList>
            <consortium name="The Broad Institute Genomics Platform"/>
            <consortium name="The Broad Institute Genome Sequencing Center for Infectious Disease"/>
            <person name="Wu L."/>
            <person name="Ma J."/>
        </authorList>
    </citation>
    <scope>NUCLEOTIDE SEQUENCE [LARGE SCALE GENOMIC DNA]</scope>
    <source>
        <strain evidence="2">JCM 30346</strain>
    </source>
</reference>
<evidence type="ECO:0000313" key="1">
    <source>
        <dbReference type="EMBL" id="MFC6083682.1"/>
    </source>
</evidence>
<dbReference type="EMBL" id="JBHSRF010000031">
    <property type="protein sequence ID" value="MFC6083682.1"/>
    <property type="molecule type" value="Genomic_DNA"/>
</dbReference>
<dbReference type="Proteomes" id="UP001596137">
    <property type="component" value="Unassembled WGS sequence"/>
</dbReference>
<protein>
    <recommendedName>
        <fullName evidence="3">HTH-like domain-containing protein</fullName>
    </recommendedName>
</protein>
<evidence type="ECO:0000313" key="2">
    <source>
        <dbReference type="Proteomes" id="UP001596137"/>
    </source>
</evidence>
<accession>A0ABW1NN78</accession>